<evidence type="ECO:0000313" key="1">
    <source>
        <dbReference type="EMBL" id="KAJ7554937.1"/>
    </source>
</evidence>
<reference evidence="2" key="1">
    <citation type="journal article" date="2024" name="Proc. Natl. Acad. Sci. U.S.A.">
        <title>Extraordinary preservation of gene collinearity over three hundred million years revealed in homosporous lycophytes.</title>
        <authorList>
            <person name="Li C."/>
            <person name="Wickell D."/>
            <person name="Kuo L.Y."/>
            <person name="Chen X."/>
            <person name="Nie B."/>
            <person name="Liao X."/>
            <person name="Peng D."/>
            <person name="Ji J."/>
            <person name="Jenkins J."/>
            <person name="Williams M."/>
            <person name="Shu S."/>
            <person name="Plott C."/>
            <person name="Barry K."/>
            <person name="Rajasekar S."/>
            <person name="Grimwood J."/>
            <person name="Han X."/>
            <person name="Sun S."/>
            <person name="Hou Z."/>
            <person name="He W."/>
            <person name="Dai G."/>
            <person name="Sun C."/>
            <person name="Schmutz J."/>
            <person name="Leebens-Mack J.H."/>
            <person name="Li F.W."/>
            <person name="Wang L."/>
        </authorList>
    </citation>
    <scope>NUCLEOTIDE SEQUENCE [LARGE SCALE GENOMIC DNA]</scope>
    <source>
        <strain evidence="2">cv. PW_Plant_1</strain>
    </source>
</reference>
<protein>
    <submittedName>
        <fullName evidence="1">Uncharacterized protein</fullName>
    </submittedName>
</protein>
<gene>
    <name evidence="1" type="ORF">O6H91_05G016100</name>
</gene>
<name>A0ACC2DKY0_DIPCM</name>
<comment type="caution">
    <text evidence="1">The sequence shown here is derived from an EMBL/GenBank/DDBJ whole genome shotgun (WGS) entry which is preliminary data.</text>
</comment>
<proteinExistence type="predicted"/>
<organism evidence="1 2">
    <name type="scientific">Diphasiastrum complanatum</name>
    <name type="common">Issler's clubmoss</name>
    <name type="synonym">Lycopodium complanatum</name>
    <dbReference type="NCBI Taxonomy" id="34168"/>
    <lineage>
        <taxon>Eukaryota</taxon>
        <taxon>Viridiplantae</taxon>
        <taxon>Streptophyta</taxon>
        <taxon>Embryophyta</taxon>
        <taxon>Tracheophyta</taxon>
        <taxon>Lycopodiopsida</taxon>
        <taxon>Lycopodiales</taxon>
        <taxon>Lycopodiaceae</taxon>
        <taxon>Lycopodioideae</taxon>
        <taxon>Diphasiastrum</taxon>
    </lineage>
</organism>
<sequence length="520" mass="58575">MRAAVHLLQREARRFAHRAACLDAEQLRSGFYISKIRPWSNRILSHCSDSSPAQLQDLSLRPWQRFCVAVKHLSTSADGLTSYYEHVLDNKKEKSGPFAEYERRIASGALLAGDKSQEDALRVLQALYDEILEKASDGSLEITSADDISNSKGRGGRWFWSNLFSMGQSFGPSYVKGLYMYGGVGTGKTMLMDMFYEELPGSWKKKRMHFHDFMLSVHSRLQRYKGMSDPLGVVAEELTEEALLLCIDEFMVTDVADALILNRLFGHLFKRGIILVSTSNRAPDRLYEGGLQRDLFLPFIASLKERCIIYEIGSTTDYRKLTAVQKGFYFCGEGASELLREKFRYLTNGESPSPATVEVVMGRKLKVPLAASGCAFFQFHELCEMPLGAADYFGLFQHFHTLALDGVPKFGSHNRVSAYRFVTLIDIMYEHKARFVCSAEAAPIDLFEHVVTIADAPKRGSGRSNQSEDADVCVDNELGFAKERTISRLTEMQSKEYLEDFVLSHTPYNLENTEATKTGT</sequence>
<dbReference type="Proteomes" id="UP001162992">
    <property type="component" value="Chromosome 5"/>
</dbReference>
<evidence type="ECO:0000313" key="2">
    <source>
        <dbReference type="Proteomes" id="UP001162992"/>
    </source>
</evidence>
<dbReference type="EMBL" id="CM055096">
    <property type="protein sequence ID" value="KAJ7554937.1"/>
    <property type="molecule type" value="Genomic_DNA"/>
</dbReference>
<keyword evidence="2" id="KW-1185">Reference proteome</keyword>
<accession>A0ACC2DKY0</accession>